<dbReference type="GO" id="GO:0098542">
    <property type="term" value="P:defense response to other organism"/>
    <property type="evidence" value="ECO:0007669"/>
    <property type="project" value="InterPro"/>
</dbReference>
<organism evidence="4 6">
    <name type="scientific">Arabidopsis thaliana</name>
    <name type="common">Mouse-ear cress</name>
    <dbReference type="NCBI Taxonomy" id="3702"/>
    <lineage>
        <taxon>Eukaryota</taxon>
        <taxon>Viridiplantae</taxon>
        <taxon>Streptophyta</taxon>
        <taxon>Embryophyta</taxon>
        <taxon>Tracheophyta</taxon>
        <taxon>Spermatophyta</taxon>
        <taxon>Magnoliopsida</taxon>
        <taxon>eudicotyledons</taxon>
        <taxon>Gunneridae</taxon>
        <taxon>Pentapetalae</taxon>
        <taxon>rosids</taxon>
        <taxon>malvids</taxon>
        <taxon>Brassicales</taxon>
        <taxon>Brassicaceae</taxon>
        <taxon>Camelineae</taxon>
        <taxon>Arabidopsis</taxon>
    </lineage>
</organism>
<reference evidence="4 6" key="1">
    <citation type="submission" date="2019-12" db="EMBL/GenBank/DDBJ databases">
        <authorList>
            <person name="Jiao W.-B."/>
            <person name="Schneeberger K."/>
        </authorList>
    </citation>
    <scope>NUCLEOTIDE SEQUENCE [LARGE SCALE GENOMIC DNA]</scope>
    <source>
        <strain evidence="6">cv. C24</strain>
    </source>
</reference>
<evidence type="ECO:0000313" key="6">
    <source>
        <dbReference type="Proteomes" id="UP000434276"/>
    </source>
</evidence>
<evidence type="ECO:0000256" key="3">
    <source>
        <dbReference type="SAM" id="Phobius"/>
    </source>
</evidence>
<evidence type="ECO:0000256" key="1">
    <source>
        <dbReference type="ARBA" id="ARBA00004370"/>
    </source>
</evidence>
<dbReference type="Proteomes" id="UP000434276">
    <property type="component" value="Unassembled WGS sequence"/>
</dbReference>
<name>A0A5S9XE09_ARATH</name>
<keyword evidence="3" id="KW-0812">Transmembrane</keyword>
<dbReference type="PANTHER" id="PTHR31415:SF52">
    <property type="entry name" value="LATE EMBRYOGENESIS ABUNDANT (LEA) HYDROXYPROLINE-RICH GLYCOPROTEIN FAMILY-RELATED"/>
    <property type="match status" value="1"/>
</dbReference>
<keyword evidence="3" id="KW-1133">Transmembrane helix</keyword>
<keyword evidence="2 3" id="KW-0472">Membrane</keyword>
<dbReference type="InterPro" id="IPR044839">
    <property type="entry name" value="NDR1-like"/>
</dbReference>
<evidence type="ECO:0000256" key="2">
    <source>
        <dbReference type="ARBA" id="ARBA00023136"/>
    </source>
</evidence>
<dbReference type="GO" id="GO:0016020">
    <property type="term" value="C:membrane"/>
    <property type="evidence" value="ECO:0007669"/>
    <property type="project" value="UniProtKB-SubCell"/>
</dbReference>
<accession>A0A5S9XE09</accession>
<dbReference type="PANTHER" id="PTHR31415">
    <property type="entry name" value="OS05G0367900 PROTEIN"/>
    <property type="match status" value="1"/>
</dbReference>
<dbReference type="OrthoDB" id="1914670at2759"/>
<feature type="transmembrane region" description="Helical" evidence="3">
    <location>
        <begin position="20"/>
        <end position="37"/>
    </location>
</feature>
<dbReference type="EMBL" id="LR881468">
    <property type="protein sequence ID" value="CAD5323649.1"/>
    <property type="molecule type" value="Genomic_DNA"/>
</dbReference>
<dbReference type="EMBL" id="CACSHJ010000089">
    <property type="protein sequence ID" value="CAA0383109.1"/>
    <property type="molecule type" value="Genomic_DNA"/>
</dbReference>
<protein>
    <submittedName>
        <fullName evidence="5">(thale cress) hypothetical protein</fullName>
    </submittedName>
</protein>
<sequence length="256" mass="29392">MGKRLTREEKQARKCCTCFFKFIFTTGLGALILWLSLRAKKPKCSIQNFYIPALSKNLSSRDNTTLNFMVRCDNPNKDKGIYYDDVHLTFSTINTTTTNSSALVLVANYKVPKFYQGHKKKAKKWGQVWPLNNQTVLRAVLSNGSAVFRLDLKTHVRFKIVFWTTKWYRRFEVGADVEVNGDGVKANEKEIELKKSNFWKTHGYWSEFVFDGDVELTGDGAQKKGSKTKKSDSSLPLRSSFPIFVLINLLVFFAIR</sequence>
<gene>
    <name evidence="5" type="ORF">AT9943_LOCUS11585</name>
    <name evidence="4" type="ORF">C24_LOCUS13326</name>
</gene>
<evidence type="ECO:0000313" key="5">
    <source>
        <dbReference type="EMBL" id="CAD5323649.1"/>
    </source>
</evidence>
<evidence type="ECO:0000313" key="7">
    <source>
        <dbReference type="Proteomes" id="UP000516314"/>
    </source>
</evidence>
<dbReference type="ExpressionAtlas" id="A0A5S9XE09">
    <property type="expression patterns" value="baseline and differential"/>
</dbReference>
<reference evidence="5 7" key="2">
    <citation type="submission" date="2020-09" db="EMBL/GenBank/DDBJ databases">
        <authorList>
            <person name="Ashkenazy H."/>
        </authorList>
    </citation>
    <scope>NUCLEOTIDE SEQUENCE [LARGE SCALE GENOMIC DNA]</scope>
    <source>
        <strain evidence="7">cv. Cdm-0</strain>
    </source>
</reference>
<comment type="subcellular location">
    <subcellularLocation>
        <location evidence="1">Membrane</location>
    </subcellularLocation>
</comment>
<dbReference type="Proteomes" id="UP000516314">
    <property type="component" value="Chromosome 3"/>
</dbReference>
<proteinExistence type="predicted"/>
<evidence type="ECO:0000313" key="4">
    <source>
        <dbReference type="EMBL" id="CAA0383109.1"/>
    </source>
</evidence>
<dbReference type="AlphaFoldDB" id="A0A5S9XE09"/>